<keyword evidence="5" id="KW-0805">Transcription regulation</keyword>
<dbReference type="GO" id="GO:0003677">
    <property type="term" value="F:DNA binding"/>
    <property type="evidence" value="ECO:0007669"/>
    <property type="project" value="UniProtKB-KW"/>
</dbReference>
<dbReference type="FunFam" id="3.30.160.60:FF:000554">
    <property type="entry name" value="protein indeterminate-domain 12-like"/>
    <property type="match status" value="1"/>
</dbReference>
<dbReference type="Pfam" id="PF22996">
    <property type="entry name" value="C2H2-2nd_BIRD-IDD"/>
    <property type="match status" value="1"/>
</dbReference>
<evidence type="ECO:0000256" key="9">
    <source>
        <dbReference type="SAM" id="MobiDB-lite"/>
    </source>
</evidence>
<dbReference type="GeneID" id="107420040"/>
<keyword evidence="11" id="KW-1185">Reference proteome</keyword>
<dbReference type="Pfam" id="PF22992">
    <property type="entry name" value="C2CH-4th_BIRD-IDD"/>
    <property type="match status" value="1"/>
</dbReference>
<sequence>MNTHNLPHHHPQREEMMMMKGLMVEHDNMSNLTSASAEISASSSIRNEAAGGSNLNYNQYSSASTNQLPPPPKRKRNLPGNPDPDAEVIALSPTTLLATNRFICEICNKGFQRDQNLQLHRRGHNLPWKLKQRTNKEVIRKKVYVCPESTCVHHDPSRALGDLTGIKKHFCRKHGEKKWKCEKCSKIYAVKSDWKAHSKICGTREYRCDCGTIFSRRDSFITHRAFCDALAQEESGRGITPIINHHPLLISSQPRLPIHGLQASSSSLPVKREQEFVPWLTPNLSLPPPPLLFSSSSSSTSSLERSFIHHQNPNPSSTTRLVPPIATATASPHTSATALLQRATKMGAATMSKASTFLPPHQPAAAISGIMEEGWFGNIKAAPNPNSPSLLHDMMSSLSSEAGLAAPASSYSYGDASNTAGSFVEIPPSNTASETQLQTSIGVGGGDGGNEGLTRDFLGLRAFPQRDFFDMVGLHHINNSSSAYGEPQNHNQSQWHG</sequence>
<keyword evidence="2" id="KW-0677">Repeat</keyword>
<dbReference type="KEGG" id="zju:107420040"/>
<evidence type="ECO:0000256" key="4">
    <source>
        <dbReference type="ARBA" id="ARBA00022833"/>
    </source>
</evidence>
<dbReference type="Pfam" id="PF00096">
    <property type="entry name" value="zf-C2H2"/>
    <property type="match status" value="1"/>
</dbReference>
<dbReference type="InterPro" id="IPR031140">
    <property type="entry name" value="IDD1-16"/>
</dbReference>
<dbReference type="SMART" id="SM00355">
    <property type="entry name" value="ZnF_C2H2"/>
    <property type="match status" value="3"/>
</dbReference>
<evidence type="ECO:0000313" key="14">
    <source>
        <dbReference type="RefSeq" id="XP_048331903.1"/>
    </source>
</evidence>
<dbReference type="Pfam" id="PF22995">
    <property type="entry name" value="C2CH-3rd_BIRD-IDD"/>
    <property type="match status" value="1"/>
</dbReference>
<accession>A0A6P3ZT18</accession>
<dbReference type="PROSITE" id="PS50157">
    <property type="entry name" value="ZINC_FINGER_C2H2_2"/>
    <property type="match status" value="1"/>
</dbReference>
<feature type="domain" description="C2H2-type" evidence="10">
    <location>
        <begin position="102"/>
        <end position="124"/>
    </location>
</feature>
<keyword evidence="1" id="KW-0479">Metal-binding</keyword>
<dbReference type="GO" id="GO:0003700">
    <property type="term" value="F:DNA-binding transcription factor activity"/>
    <property type="evidence" value="ECO:0007669"/>
    <property type="project" value="TreeGrafter"/>
</dbReference>
<reference evidence="12 13" key="1">
    <citation type="submission" date="2025-04" db="UniProtKB">
        <authorList>
            <consortium name="RefSeq"/>
        </authorList>
    </citation>
    <scope>IDENTIFICATION</scope>
    <source>
        <tissue evidence="12 13">In vitro plantlets</tissue>
        <tissue evidence="14">Seedling</tissue>
    </source>
</reference>
<proteinExistence type="predicted"/>
<evidence type="ECO:0000256" key="1">
    <source>
        <dbReference type="ARBA" id="ARBA00022723"/>
    </source>
</evidence>
<evidence type="ECO:0000256" key="3">
    <source>
        <dbReference type="ARBA" id="ARBA00022771"/>
    </source>
</evidence>
<dbReference type="RefSeq" id="XP_048331903.1">
    <property type="nucleotide sequence ID" value="XM_048475946.2"/>
</dbReference>
<evidence type="ECO:0000256" key="2">
    <source>
        <dbReference type="ARBA" id="ARBA00022737"/>
    </source>
</evidence>
<dbReference type="InterPro" id="IPR055187">
    <property type="entry name" value="C2CH-3rd_BIRD-IDD"/>
</dbReference>
<dbReference type="RefSeq" id="XP_015884384.1">
    <property type="nucleotide sequence ID" value="XM_016028898.2"/>
</dbReference>
<evidence type="ECO:0000259" key="10">
    <source>
        <dbReference type="PROSITE" id="PS50157"/>
    </source>
</evidence>
<organism evidence="11 13">
    <name type="scientific">Ziziphus jujuba</name>
    <name type="common">Chinese jujube</name>
    <name type="synonym">Ziziphus sativa</name>
    <dbReference type="NCBI Taxonomy" id="326968"/>
    <lineage>
        <taxon>Eukaryota</taxon>
        <taxon>Viridiplantae</taxon>
        <taxon>Streptophyta</taxon>
        <taxon>Embryophyta</taxon>
        <taxon>Tracheophyta</taxon>
        <taxon>Spermatophyta</taxon>
        <taxon>Magnoliopsida</taxon>
        <taxon>eudicotyledons</taxon>
        <taxon>Gunneridae</taxon>
        <taxon>Pentapetalae</taxon>
        <taxon>rosids</taxon>
        <taxon>fabids</taxon>
        <taxon>Rosales</taxon>
        <taxon>Rhamnaceae</taxon>
        <taxon>Paliureae</taxon>
        <taxon>Ziziphus</taxon>
    </lineage>
</organism>
<dbReference type="AlphaFoldDB" id="A0A6P3ZT18"/>
<dbReference type="FunFam" id="3.30.160.60:FF:000131">
    <property type="entry name" value="protein indeterminate-domain 5, chloroplastic-like"/>
    <property type="match status" value="1"/>
</dbReference>
<dbReference type="SUPFAM" id="SSF57667">
    <property type="entry name" value="beta-beta-alpha zinc fingers"/>
    <property type="match status" value="1"/>
</dbReference>
<gene>
    <name evidence="12 13 14" type="primary">LOC107420040</name>
</gene>
<evidence type="ECO:0000256" key="8">
    <source>
        <dbReference type="PROSITE-ProRule" id="PRU00042"/>
    </source>
</evidence>
<evidence type="ECO:0000313" key="13">
    <source>
        <dbReference type="RefSeq" id="XP_015884384.1"/>
    </source>
</evidence>
<dbReference type="InterPro" id="IPR036236">
    <property type="entry name" value="Znf_C2H2_sf"/>
</dbReference>
<protein>
    <submittedName>
        <fullName evidence="12 13 14">Protein indeterminate-domain 12</fullName>
    </submittedName>
</protein>
<dbReference type="InterPro" id="IPR013087">
    <property type="entry name" value="Znf_C2H2_type"/>
</dbReference>
<keyword evidence="4" id="KW-0862">Zinc</keyword>
<evidence type="ECO:0000313" key="11">
    <source>
        <dbReference type="Proteomes" id="UP001652623"/>
    </source>
</evidence>
<keyword evidence="3 8" id="KW-0863">Zinc-finger</keyword>
<dbReference type="PANTHER" id="PTHR10593">
    <property type="entry name" value="SERINE/THREONINE-PROTEIN KINASE RIO"/>
    <property type="match status" value="1"/>
</dbReference>
<dbReference type="PANTHER" id="PTHR10593:SF211">
    <property type="entry name" value="C2H2-TYPE DOMAIN-CONTAINING PROTEIN"/>
    <property type="match status" value="1"/>
</dbReference>
<feature type="compositionally biased region" description="Polar residues" evidence="9">
    <location>
        <begin position="53"/>
        <end position="67"/>
    </location>
</feature>
<dbReference type="InterPro" id="IPR055186">
    <property type="entry name" value="C2H2-2nd_BIRD-IDD"/>
</dbReference>
<keyword evidence="7" id="KW-0804">Transcription</keyword>
<dbReference type="Gene3D" id="3.30.160.60">
    <property type="entry name" value="Classic Zinc Finger"/>
    <property type="match status" value="2"/>
</dbReference>
<dbReference type="Proteomes" id="UP001652623">
    <property type="component" value="Chromosome 5"/>
</dbReference>
<evidence type="ECO:0000256" key="7">
    <source>
        <dbReference type="ARBA" id="ARBA00023163"/>
    </source>
</evidence>
<evidence type="ECO:0000313" key="12">
    <source>
        <dbReference type="RefSeq" id="XP_015884383.1"/>
    </source>
</evidence>
<dbReference type="PROSITE" id="PS00028">
    <property type="entry name" value="ZINC_FINGER_C2H2_1"/>
    <property type="match status" value="1"/>
</dbReference>
<evidence type="ECO:0000256" key="6">
    <source>
        <dbReference type="ARBA" id="ARBA00023125"/>
    </source>
</evidence>
<keyword evidence="6" id="KW-0238">DNA-binding</keyword>
<dbReference type="GO" id="GO:0008270">
    <property type="term" value="F:zinc ion binding"/>
    <property type="evidence" value="ECO:0007669"/>
    <property type="project" value="UniProtKB-KW"/>
</dbReference>
<dbReference type="RefSeq" id="XP_015884383.1">
    <property type="nucleotide sequence ID" value="XM_016028897.2"/>
</dbReference>
<evidence type="ECO:0000256" key="5">
    <source>
        <dbReference type="ARBA" id="ARBA00023015"/>
    </source>
</evidence>
<name>A0A6P3ZT18_ZIZJJ</name>
<dbReference type="GO" id="GO:0005634">
    <property type="term" value="C:nucleus"/>
    <property type="evidence" value="ECO:0007669"/>
    <property type="project" value="TreeGrafter"/>
</dbReference>
<dbReference type="InterPro" id="IPR055185">
    <property type="entry name" value="C2CH-4th_BIRD-IDD"/>
</dbReference>
<feature type="region of interest" description="Disordered" evidence="9">
    <location>
        <begin position="50"/>
        <end position="85"/>
    </location>
</feature>